<protein>
    <submittedName>
        <fullName evidence="2">Uncharacterized protein</fullName>
    </submittedName>
</protein>
<evidence type="ECO:0000313" key="3">
    <source>
        <dbReference type="Proteomes" id="UP000245884"/>
    </source>
</evidence>
<dbReference type="GeneID" id="37030418"/>
<sequence length="165" mass="18453">MHFILPALLLLLPLTRPTATALAVHSVCSWTGPGTNPGAFQWKYICSGKKVDKDEYGITAEYICTWPVDGSESKVADFGYQAAGIIEFITPCGGDGWTEACGYRYYGLCLGPRNATTGAYDGWRQPACFYLYEYDDCEWPTYINHSEKPDKVDIWRAPYPYVPPP</sequence>
<feature type="chain" id="PRO_5016465861" evidence="1">
    <location>
        <begin position="22"/>
        <end position="165"/>
    </location>
</feature>
<dbReference type="AlphaFoldDB" id="A0A316UMP4"/>
<reference evidence="2 3" key="1">
    <citation type="journal article" date="2018" name="Mol. Biol. Evol.">
        <title>Broad Genomic Sampling Reveals a Smut Pathogenic Ancestry of the Fungal Clade Ustilaginomycotina.</title>
        <authorList>
            <person name="Kijpornyongpan T."/>
            <person name="Mondo S.J."/>
            <person name="Barry K."/>
            <person name="Sandor L."/>
            <person name="Lee J."/>
            <person name="Lipzen A."/>
            <person name="Pangilinan J."/>
            <person name="LaButti K."/>
            <person name="Hainaut M."/>
            <person name="Henrissat B."/>
            <person name="Grigoriev I.V."/>
            <person name="Spatafora J.W."/>
            <person name="Aime M.C."/>
        </authorList>
    </citation>
    <scope>NUCLEOTIDE SEQUENCE [LARGE SCALE GENOMIC DNA]</scope>
    <source>
        <strain evidence="2 3">MCA 5214</strain>
    </source>
</reference>
<evidence type="ECO:0000256" key="1">
    <source>
        <dbReference type="SAM" id="SignalP"/>
    </source>
</evidence>
<accession>A0A316UMP4</accession>
<keyword evidence="1" id="KW-0732">Signal</keyword>
<organism evidence="2 3">
    <name type="scientific">Jaminaea rosea</name>
    <dbReference type="NCBI Taxonomy" id="1569628"/>
    <lineage>
        <taxon>Eukaryota</taxon>
        <taxon>Fungi</taxon>
        <taxon>Dikarya</taxon>
        <taxon>Basidiomycota</taxon>
        <taxon>Ustilaginomycotina</taxon>
        <taxon>Exobasidiomycetes</taxon>
        <taxon>Microstromatales</taxon>
        <taxon>Microstromatales incertae sedis</taxon>
        <taxon>Jaminaea</taxon>
    </lineage>
</organism>
<name>A0A316UMP4_9BASI</name>
<dbReference type="Proteomes" id="UP000245884">
    <property type="component" value="Unassembled WGS sequence"/>
</dbReference>
<dbReference type="EMBL" id="KZ819681">
    <property type="protein sequence ID" value="PWN24445.1"/>
    <property type="molecule type" value="Genomic_DNA"/>
</dbReference>
<gene>
    <name evidence="2" type="ORF">BDZ90DRAFT_263288</name>
</gene>
<feature type="signal peptide" evidence="1">
    <location>
        <begin position="1"/>
        <end position="21"/>
    </location>
</feature>
<evidence type="ECO:0000313" key="2">
    <source>
        <dbReference type="EMBL" id="PWN24445.1"/>
    </source>
</evidence>
<proteinExistence type="predicted"/>
<dbReference type="RefSeq" id="XP_025359057.1">
    <property type="nucleotide sequence ID" value="XM_025508595.1"/>
</dbReference>
<keyword evidence="3" id="KW-1185">Reference proteome</keyword>